<feature type="domain" description="DUF1468" evidence="2">
    <location>
        <begin position="11"/>
        <end position="144"/>
    </location>
</feature>
<feature type="transmembrane region" description="Helical" evidence="1">
    <location>
        <begin position="42"/>
        <end position="60"/>
    </location>
</feature>
<evidence type="ECO:0000259" key="2">
    <source>
        <dbReference type="Pfam" id="PF07331"/>
    </source>
</evidence>
<keyword evidence="1" id="KW-1133">Transmembrane helix</keyword>
<reference evidence="3 4" key="1">
    <citation type="submission" date="2020-07" db="EMBL/GenBank/DDBJ databases">
        <title>Sequencing the genomes of 1000 actinobacteria strains.</title>
        <authorList>
            <person name="Klenk H.-P."/>
        </authorList>
    </citation>
    <scope>NUCLEOTIDE SEQUENCE [LARGE SCALE GENOMIC DNA]</scope>
    <source>
        <strain evidence="3 4">CXB654</strain>
    </source>
</reference>
<feature type="transmembrane region" description="Helical" evidence="1">
    <location>
        <begin position="120"/>
        <end position="143"/>
    </location>
</feature>
<name>A0A852TXC4_9ACTN</name>
<dbReference type="InterPro" id="IPR009936">
    <property type="entry name" value="DUF1468"/>
</dbReference>
<dbReference type="RefSeq" id="WP_179644180.1">
    <property type="nucleotide sequence ID" value="NZ_BAAAYY010000004.1"/>
</dbReference>
<proteinExistence type="predicted"/>
<evidence type="ECO:0000256" key="1">
    <source>
        <dbReference type="SAM" id="Phobius"/>
    </source>
</evidence>
<gene>
    <name evidence="3" type="ORF">HDA32_003511</name>
</gene>
<sequence>MSSPRRFDLAIAGAVLALGLVTAGVAWTLPAGRQDGDIGPGGFPLLIASALVVLGTVRLLQAWRSDPEPSPASRPLPVIAMLATGIAVVVLMPVIGFVPAAAVLLAAGALIAGERRPVRLALFAVVFSLASYALFAFVFAVRLPNGLLEGLLG</sequence>
<evidence type="ECO:0000313" key="4">
    <source>
        <dbReference type="Proteomes" id="UP000589036"/>
    </source>
</evidence>
<evidence type="ECO:0000313" key="3">
    <source>
        <dbReference type="EMBL" id="NYE48391.1"/>
    </source>
</evidence>
<keyword evidence="4" id="KW-1185">Reference proteome</keyword>
<organism evidence="3 4">
    <name type="scientific">Spinactinospora alkalitolerans</name>
    <dbReference type="NCBI Taxonomy" id="687207"/>
    <lineage>
        <taxon>Bacteria</taxon>
        <taxon>Bacillati</taxon>
        <taxon>Actinomycetota</taxon>
        <taxon>Actinomycetes</taxon>
        <taxon>Streptosporangiales</taxon>
        <taxon>Nocardiopsidaceae</taxon>
        <taxon>Spinactinospora</taxon>
    </lineage>
</organism>
<accession>A0A852TXC4</accession>
<dbReference type="AlphaFoldDB" id="A0A852TXC4"/>
<keyword evidence="1" id="KW-0812">Transmembrane</keyword>
<dbReference type="Proteomes" id="UP000589036">
    <property type="component" value="Unassembled WGS sequence"/>
</dbReference>
<dbReference type="EMBL" id="JACCCC010000001">
    <property type="protein sequence ID" value="NYE48391.1"/>
    <property type="molecule type" value="Genomic_DNA"/>
</dbReference>
<feature type="transmembrane region" description="Helical" evidence="1">
    <location>
        <begin position="72"/>
        <end position="91"/>
    </location>
</feature>
<dbReference type="Pfam" id="PF07331">
    <property type="entry name" value="TctB"/>
    <property type="match status" value="1"/>
</dbReference>
<comment type="caution">
    <text evidence="3">The sequence shown here is derived from an EMBL/GenBank/DDBJ whole genome shotgun (WGS) entry which is preliminary data.</text>
</comment>
<keyword evidence="1" id="KW-0472">Membrane</keyword>
<protein>
    <recommendedName>
        <fullName evidence="2">DUF1468 domain-containing protein</fullName>
    </recommendedName>
</protein>